<evidence type="ECO:0000313" key="2">
    <source>
        <dbReference type="Proteomes" id="UP000054270"/>
    </source>
</evidence>
<evidence type="ECO:0000313" key="1">
    <source>
        <dbReference type="EMBL" id="KJA13153.1"/>
    </source>
</evidence>
<sequence length="80" mass="8504">MLKVKALTPVGTAVATEVVLLPQGQKFSYSSQLAIAPLFSALPVHGANKQNLPPALHESHSTYQARKLTAGSMLADAPWH</sequence>
<gene>
    <name evidence="1" type="ORF">HYPSUDRAFT_209782</name>
</gene>
<dbReference type="AlphaFoldDB" id="A0A0D2LQS1"/>
<accession>A0A0D2LQS1</accession>
<reference evidence="2" key="1">
    <citation type="submission" date="2014-04" db="EMBL/GenBank/DDBJ databases">
        <title>Evolutionary Origins and Diversification of the Mycorrhizal Mutualists.</title>
        <authorList>
            <consortium name="DOE Joint Genome Institute"/>
            <consortium name="Mycorrhizal Genomics Consortium"/>
            <person name="Kohler A."/>
            <person name="Kuo A."/>
            <person name="Nagy L.G."/>
            <person name="Floudas D."/>
            <person name="Copeland A."/>
            <person name="Barry K.W."/>
            <person name="Cichocki N."/>
            <person name="Veneault-Fourrey C."/>
            <person name="LaButti K."/>
            <person name="Lindquist E.A."/>
            <person name="Lipzen A."/>
            <person name="Lundell T."/>
            <person name="Morin E."/>
            <person name="Murat C."/>
            <person name="Riley R."/>
            <person name="Ohm R."/>
            <person name="Sun H."/>
            <person name="Tunlid A."/>
            <person name="Henrissat B."/>
            <person name="Grigoriev I.V."/>
            <person name="Hibbett D.S."/>
            <person name="Martin F."/>
        </authorList>
    </citation>
    <scope>NUCLEOTIDE SEQUENCE [LARGE SCALE GENOMIC DNA]</scope>
    <source>
        <strain evidence="2">FD-334 SS-4</strain>
    </source>
</reference>
<name>A0A0D2LQS1_HYPSF</name>
<organism evidence="1 2">
    <name type="scientific">Hypholoma sublateritium (strain FD-334 SS-4)</name>
    <dbReference type="NCBI Taxonomy" id="945553"/>
    <lineage>
        <taxon>Eukaryota</taxon>
        <taxon>Fungi</taxon>
        <taxon>Dikarya</taxon>
        <taxon>Basidiomycota</taxon>
        <taxon>Agaricomycotina</taxon>
        <taxon>Agaricomycetes</taxon>
        <taxon>Agaricomycetidae</taxon>
        <taxon>Agaricales</taxon>
        <taxon>Agaricineae</taxon>
        <taxon>Strophariaceae</taxon>
        <taxon>Hypholoma</taxon>
    </lineage>
</organism>
<dbReference type="Proteomes" id="UP000054270">
    <property type="component" value="Unassembled WGS sequence"/>
</dbReference>
<proteinExistence type="predicted"/>
<dbReference type="EMBL" id="KN817778">
    <property type="protein sequence ID" value="KJA13153.1"/>
    <property type="molecule type" value="Genomic_DNA"/>
</dbReference>
<keyword evidence="2" id="KW-1185">Reference proteome</keyword>
<protein>
    <submittedName>
        <fullName evidence="1">Uncharacterized protein</fullName>
    </submittedName>
</protein>